<evidence type="ECO:0000256" key="1">
    <source>
        <dbReference type="ARBA" id="ARBA00004202"/>
    </source>
</evidence>
<dbReference type="Gene3D" id="3.90.550.10">
    <property type="entry name" value="Spore Coat Polysaccharide Biosynthesis Protein SpsA, Chain A"/>
    <property type="match status" value="1"/>
</dbReference>
<dbReference type="EC" id="2.7.8.12" evidence="8"/>
<dbReference type="CDD" id="cd00761">
    <property type="entry name" value="Glyco_tranf_GTA_type"/>
    <property type="match status" value="1"/>
</dbReference>
<comment type="subcellular location">
    <subcellularLocation>
        <location evidence="1">Cell membrane</location>
        <topology evidence="1">Peripheral membrane protein</topology>
    </subcellularLocation>
</comment>
<dbReference type="SUPFAM" id="SSF53756">
    <property type="entry name" value="UDP-Glycosyltransferase/glycogen phosphorylase"/>
    <property type="match status" value="2"/>
</dbReference>
<dbReference type="PANTHER" id="PTHR37316">
    <property type="entry name" value="TEICHOIC ACID GLYCEROL-PHOSPHATE PRIMASE"/>
    <property type="match status" value="1"/>
</dbReference>
<evidence type="ECO:0000256" key="6">
    <source>
        <dbReference type="ARBA" id="ARBA00023136"/>
    </source>
</evidence>
<keyword evidence="6" id="KW-0472">Membrane</keyword>
<comment type="caution">
    <text evidence="8">The sequence shown here is derived from an EMBL/GenBank/DDBJ whole genome shotgun (WGS) entry which is preliminary data.</text>
</comment>
<reference evidence="8 9" key="1">
    <citation type="submission" date="2021-01" db="EMBL/GenBank/DDBJ databases">
        <title>Genomic Encyclopedia of Type Strains, Phase IV (KMG-IV): sequencing the most valuable type-strain genomes for metagenomic binning, comparative biology and taxonomic classification.</title>
        <authorList>
            <person name="Goeker M."/>
        </authorList>
    </citation>
    <scope>NUCLEOTIDE SEQUENCE [LARGE SCALE GENOMIC DNA]</scope>
    <source>
        <strain evidence="8 9">DSM 100968</strain>
    </source>
</reference>
<dbReference type="Proteomes" id="UP000823201">
    <property type="component" value="Unassembled WGS sequence"/>
</dbReference>
<dbReference type="Gene3D" id="3.40.50.11820">
    <property type="match status" value="2"/>
</dbReference>
<keyword evidence="4 8" id="KW-0808">Transferase</keyword>
<feature type="domain" description="Glycosyltransferase 2-like" evidence="7">
    <location>
        <begin position="7"/>
        <end position="168"/>
    </location>
</feature>
<dbReference type="InterPro" id="IPR001173">
    <property type="entry name" value="Glyco_trans_2-like"/>
</dbReference>
<evidence type="ECO:0000259" key="7">
    <source>
        <dbReference type="Pfam" id="PF00535"/>
    </source>
</evidence>
<gene>
    <name evidence="8" type="ORF">JOC27_000585</name>
</gene>
<comment type="similarity">
    <text evidence="2">Belongs to the CDP-glycerol glycerophosphotransferase family.</text>
</comment>
<evidence type="ECO:0000313" key="8">
    <source>
        <dbReference type="EMBL" id="MBM7657144.1"/>
    </source>
</evidence>
<dbReference type="PANTHER" id="PTHR37316:SF3">
    <property type="entry name" value="TEICHOIC ACID GLYCEROL-PHOSPHATE TRANSFERASE"/>
    <property type="match status" value="1"/>
</dbReference>
<dbReference type="InterPro" id="IPR051612">
    <property type="entry name" value="Teichoic_Acid_Biosynth"/>
</dbReference>
<dbReference type="GO" id="GO:0047355">
    <property type="term" value="F:CDP-glycerol glycerophosphotransferase activity"/>
    <property type="evidence" value="ECO:0007669"/>
    <property type="project" value="UniProtKB-EC"/>
</dbReference>
<evidence type="ECO:0000256" key="4">
    <source>
        <dbReference type="ARBA" id="ARBA00022679"/>
    </source>
</evidence>
<dbReference type="InterPro" id="IPR029044">
    <property type="entry name" value="Nucleotide-diphossugar_trans"/>
</dbReference>
<dbReference type="EMBL" id="JAFBEV010000004">
    <property type="protein sequence ID" value="MBM7657144.1"/>
    <property type="molecule type" value="Genomic_DNA"/>
</dbReference>
<evidence type="ECO:0000256" key="3">
    <source>
        <dbReference type="ARBA" id="ARBA00022475"/>
    </source>
</evidence>
<dbReference type="Pfam" id="PF04464">
    <property type="entry name" value="Glyphos_transf"/>
    <property type="match status" value="2"/>
</dbReference>
<protein>
    <submittedName>
        <fullName evidence="8">CDP-glycerol glycerophosphotransferase</fullName>
        <ecNumber evidence="8">2.7.8.12</ecNumber>
    </submittedName>
</protein>
<dbReference type="Pfam" id="PF00535">
    <property type="entry name" value="Glycos_transf_2"/>
    <property type="match status" value="1"/>
</dbReference>
<keyword evidence="9" id="KW-1185">Reference proteome</keyword>
<organism evidence="8 9">
    <name type="scientific">Sporolactobacillus spathodeae</name>
    <dbReference type="NCBI Taxonomy" id="1465502"/>
    <lineage>
        <taxon>Bacteria</taxon>
        <taxon>Bacillati</taxon>
        <taxon>Bacillota</taxon>
        <taxon>Bacilli</taxon>
        <taxon>Bacillales</taxon>
        <taxon>Sporolactobacillaceae</taxon>
        <taxon>Sporolactobacillus</taxon>
    </lineage>
</organism>
<evidence type="ECO:0000256" key="5">
    <source>
        <dbReference type="ARBA" id="ARBA00022944"/>
    </source>
</evidence>
<dbReference type="InterPro" id="IPR007554">
    <property type="entry name" value="Glycerophosphate_synth"/>
</dbReference>
<keyword evidence="3" id="KW-1003">Cell membrane</keyword>
<dbReference type="InterPro" id="IPR043149">
    <property type="entry name" value="TagF_N"/>
</dbReference>
<accession>A0ABS2Q7J1</accession>
<dbReference type="InterPro" id="IPR043148">
    <property type="entry name" value="TagF_C"/>
</dbReference>
<sequence length="1594" mass="186364">MMDYKISVIVPGYQVENYIRQCLDSIAGQSFNQIQVIMVDDGSQDGTGAIMDQYAENYDHFQVIHQENKGLGAARNVGVAYAEGEYLAFVDGDDYLSLDAYEVLYRMAQHTHSDIVVGGVNRFNSKKNIRSWLHKKAIYDTKEKTHITQTPSLLYDTTAWNKLYKRSFWEKHQFSFPEGMLYEDIPVTIPAHFLASSVDIVEKTIYYWRIRENDDQSITQRKNDIGNFMDRLKALEMVRAFMTKHPVPQEIRLANQFKYLIVDYYFYLKALPSADSVHINQLQQLLSKELKEFDPSVYTKLPARLNLAYQLVLQNKMEDVIRLMKMKRRRDLNFKPYQKDGHWYKKYSFSETMKHQPICVDQSLEAVSRVQTMGWADKDHFTITGHAYIEGIDSKSRSQVRMSAVLVNLENGKQLALPVTLTKDPSVTRKWGTIKTRRFNPLLRVYDYDWSQFTIKIAANDSLDQLNVGRWAIELMLIVQGVERTIRLGNPNDETMDAVFRVVGGKAWKIHNNGNYQLSLDVYEPDVLIHDGSVVNNQLVLIGRKNRQVEDICFSLFNTKTKKTTVFVPEIHTDAPDKQFELIIPNEKLGEMTFDQTGWMVGYHLSGQPIPYPVCNALTHPDSVHLLANRDILIETDEERVMIFASKWQHPTVQYLSLAEQTLTLELHLPETSFSDTLAIEKRWLIFESQNNAAPVTFDLPNRLPDAHTYTVHANLIEKNGSFKMFTTGAWNLYLEELHVDQTGRKQVIKRPVILSNVLREQAAICYTEGKLSFCSEIGSHFSLQFLTEIKWSFLDQSTRRRKFIKWYLYPLMRFLPIKKNVIVFESLWGRAFNDNPKAIFDSISQTYGKKYKYIWFLNNEYTPVTAPAQAVRKNSWRYFYYLARGKYFVENTNLPDFYVKRKGQIEMQTLHGTFMKTMGLDEKVTFNTRKKQNALLKRSGRWDYLISPSPYMSDIAAKAFMFQNKMVPCGFPRNDLLYQKNDPQSIAAIKKKLHLPADKKIILYAPTFRQRDQFDLKLDLEQLEKSLSSEYVLLLRLHYFIASKLERDAANEFVSDVSYYPDIQELFLVADVMITDYSSVMFDYAHLRRPMVFFAYDLDQYRNQLRGMYLDYEQTVPGPIVQTNEELIDALLNLPGSHDYQEKYEQFINKFCTFGRGDSAKTAAEQLLSPDIELQPGEPFLRNLIKKKTSFVYPALFRRLGRLPRKKIVLFESFFGKQYSDNPRAIYEYMKAHCPDYQLIWNVQKGYEAVFKKEKVPYVIKYSYRGLLKWAQAKYWVNNSRWPLWLPKPKDTVYLQTWHGTPLKRLGADIEHITMPGMTLQKYHSQFTSEARKWDYCLAPNAYSSEIFKRAFEVQGEMIPSGYPRNDLLYNKNNPEEISQLKSKLGIPNDKKVILYAPTWRDNEYKKIGHYTFELKLDLKRMQEKFGTETVLLVRLHYLIADQIDLSAFNDYVLNVSDYPDIRELYLVSDCLITDYSSVFFDFANLKRPIIFYTYDLDDYGNEIRGFYFDLEKEAPGPIVKDMDHLLPAVREALDYKGTNPYPDFYQRFCEWEDGSSSERVVKALLSGKITKRHEPMKKRTIEDSKQTDRQPV</sequence>
<evidence type="ECO:0000256" key="2">
    <source>
        <dbReference type="ARBA" id="ARBA00010488"/>
    </source>
</evidence>
<name>A0ABS2Q7J1_9BACL</name>
<dbReference type="Gene3D" id="3.40.50.12580">
    <property type="match status" value="2"/>
</dbReference>
<dbReference type="SUPFAM" id="SSF53448">
    <property type="entry name" value="Nucleotide-diphospho-sugar transferases"/>
    <property type="match status" value="1"/>
</dbReference>
<keyword evidence="5" id="KW-0777">Teichoic acid biosynthesis</keyword>
<proteinExistence type="inferred from homology"/>
<evidence type="ECO:0000313" key="9">
    <source>
        <dbReference type="Proteomes" id="UP000823201"/>
    </source>
</evidence>